<feature type="repeat" description="TPR" evidence="3">
    <location>
        <begin position="158"/>
        <end position="191"/>
    </location>
</feature>
<dbReference type="SMART" id="SM00028">
    <property type="entry name" value="TPR"/>
    <property type="match status" value="11"/>
</dbReference>
<feature type="repeat" description="TPR" evidence="3">
    <location>
        <begin position="604"/>
        <end position="637"/>
    </location>
</feature>
<dbReference type="Gene3D" id="1.25.40.10">
    <property type="entry name" value="Tetratricopeptide repeat domain"/>
    <property type="match status" value="6"/>
</dbReference>
<keyword evidence="2 3" id="KW-0802">TPR repeat</keyword>
<feature type="repeat" description="TPR" evidence="3">
    <location>
        <begin position="260"/>
        <end position="293"/>
    </location>
</feature>
<dbReference type="Pfam" id="PF13181">
    <property type="entry name" value="TPR_8"/>
    <property type="match status" value="1"/>
</dbReference>
<dbReference type="PROSITE" id="PS50005">
    <property type="entry name" value="TPR"/>
    <property type="match status" value="6"/>
</dbReference>
<dbReference type="EMBL" id="SRYZ01000005">
    <property type="protein sequence ID" value="TGY08540.1"/>
    <property type="molecule type" value="Genomic_DNA"/>
</dbReference>
<proteinExistence type="predicted"/>
<evidence type="ECO:0000256" key="4">
    <source>
        <dbReference type="SAM" id="MobiDB-lite"/>
    </source>
</evidence>
<feature type="repeat" description="TPR" evidence="3">
    <location>
        <begin position="90"/>
        <end position="123"/>
    </location>
</feature>
<dbReference type="AlphaFoldDB" id="A0A4V3RCG3"/>
<reference evidence="5 6" key="1">
    <citation type="submission" date="2019-04" db="EMBL/GenBank/DDBJ databases">
        <title>Microbes associate with the intestines of laboratory mice.</title>
        <authorList>
            <person name="Navarre W."/>
            <person name="Wong E."/>
            <person name="Huang K."/>
            <person name="Tropini C."/>
            <person name="Ng K."/>
            <person name="Yu B."/>
        </authorList>
    </citation>
    <scope>NUCLEOTIDE SEQUENCE [LARGE SCALE GENOMIC DNA]</scope>
    <source>
        <strain evidence="5 6">NM69_E16B</strain>
    </source>
</reference>
<keyword evidence="1" id="KW-0677">Repeat</keyword>
<protein>
    <submittedName>
        <fullName evidence="5">Tetratricopeptide repeat protein</fullName>
    </submittedName>
</protein>
<dbReference type="Pfam" id="PF13432">
    <property type="entry name" value="TPR_16"/>
    <property type="match status" value="2"/>
</dbReference>
<dbReference type="Pfam" id="PF00515">
    <property type="entry name" value="TPR_1"/>
    <property type="match status" value="1"/>
</dbReference>
<sequence length="684" mass="78620">MIKKILTAILLLPTLLYAQINTERVMTIARNALYFEDYVLSIQYFNQVINAKPYLYEPYFFRGLAKINLDDYQGAESDCDAAIQRNPFVVGAYQIRGLARIRQNKFDGAIEDYKTALKYDPENLVLWHNLSLCHIQKEDYESAKEDLGTLLTIAPRYTRAYLMRGEVSLKQNDTIQALHDFDKAIGMDRYDPDGWGARAIVRLQQGKYKEAEADLDHSIHLSAKNAGNYINRALARFHQNNLRGAMSDYDLALDIDPNNFLGHYNRGLLRAQVGDDNRAIEDFDFVLKIEPDNMMATFNRGLLRAQTGDYRGAVSDYSKVIAEYPNFMAGYYRRAEARKKIGDHKGAEQDEFKIMKMQIDKRNGVSSGEKKEDSDSKDVADNSSENSNGGKTRKKSDKNMENYRKIVIADDSEADQRYKSDYRGRVQDRNVTIKLEPMYALTYYEKLSDVKRIVHYHKYIEELNHSKQFPKPLRITNMEAPLTEEQVRFHFALIDAHTSDVVADERNAQKRFMRGLDFYLVQDFASSIDDFTKSILLDDTFFPAYFMRALVRYKQLEYKKAEATMSEGATSGTTEMKKPEVTAIDYEVVKNDLDHVILLAPDFVYGYYNRGNVSSLLKDYRAALVDYDKAIELSPDFAEAYFNRGLTHIFLGNNKQGISDLSKAGELGIVSAYNIIKRFTVTRE</sequence>
<feature type="region of interest" description="Disordered" evidence="4">
    <location>
        <begin position="358"/>
        <end position="399"/>
    </location>
</feature>
<dbReference type="SUPFAM" id="SSF48452">
    <property type="entry name" value="TPR-like"/>
    <property type="match status" value="2"/>
</dbReference>
<evidence type="ECO:0000313" key="6">
    <source>
        <dbReference type="Proteomes" id="UP000310532"/>
    </source>
</evidence>
<dbReference type="Pfam" id="PF14559">
    <property type="entry name" value="TPR_19"/>
    <property type="match status" value="1"/>
</dbReference>
<dbReference type="PANTHER" id="PTHR44858:SF1">
    <property type="entry name" value="UDP-N-ACETYLGLUCOSAMINE--PEPTIDE N-ACETYLGLUCOSAMINYLTRANSFERASE SPINDLY-RELATED"/>
    <property type="match status" value="1"/>
</dbReference>
<dbReference type="InterPro" id="IPR011990">
    <property type="entry name" value="TPR-like_helical_dom_sf"/>
</dbReference>
<feature type="compositionally biased region" description="Polar residues" evidence="4">
    <location>
        <begin position="381"/>
        <end position="390"/>
    </location>
</feature>
<accession>A0A4V3RCG3</accession>
<dbReference type="Proteomes" id="UP000310532">
    <property type="component" value="Unassembled WGS sequence"/>
</dbReference>
<organism evidence="5 6">
    <name type="scientific">Bacteroides muris</name>
    <name type="common">ex Afrizal et al. 2022</name>
    <dbReference type="NCBI Taxonomy" id="2516960"/>
    <lineage>
        <taxon>Bacteria</taxon>
        <taxon>Pseudomonadati</taxon>
        <taxon>Bacteroidota</taxon>
        <taxon>Bacteroidia</taxon>
        <taxon>Bacteroidales</taxon>
        <taxon>Bacteroidaceae</taxon>
        <taxon>Bacteroides</taxon>
    </lineage>
</organism>
<dbReference type="RefSeq" id="WP_136009247.1">
    <property type="nucleotide sequence ID" value="NZ_SRYZ01000005.1"/>
</dbReference>
<name>A0A4V3RCG3_9BACE</name>
<dbReference type="InterPro" id="IPR050498">
    <property type="entry name" value="Ycf3"/>
</dbReference>
<dbReference type="PANTHER" id="PTHR44858">
    <property type="entry name" value="TETRATRICOPEPTIDE REPEAT PROTEIN 6"/>
    <property type="match status" value="1"/>
</dbReference>
<gene>
    <name evidence="5" type="ORF">E5355_03830</name>
</gene>
<evidence type="ECO:0000256" key="1">
    <source>
        <dbReference type="ARBA" id="ARBA00022737"/>
    </source>
</evidence>
<evidence type="ECO:0000256" key="3">
    <source>
        <dbReference type="PROSITE-ProRule" id="PRU00339"/>
    </source>
</evidence>
<feature type="compositionally biased region" description="Basic and acidic residues" evidence="4">
    <location>
        <begin position="358"/>
        <end position="380"/>
    </location>
</feature>
<comment type="caution">
    <text evidence="5">The sequence shown here is derived from an EMBL/GenBank/DDBJ whole genome shotgun (WGS) entry which is preliminary data.</text>
</comment>
<feature type="repeat" description="TPR" evidence="3">
    <location>
        <begin position="226"/>
        <end position="259"/>
    </location>
</feature>
<dbReference type="InterPro" id="IPR019734">
    <property type="entry name" value="TPR_rpt"/>
</dbReference>
<keyword evidence="6" id="KW-1185">Reference proteome</keyword>
<evidence type="ECO:0000256" key="2">
    <source>
        <dbReference type="ARBA" id="ARBA00022803"/>
    </source>
</evidence>
<evidence type="ECO:0000313" key="5">
    <source>
        <dbReference type="EMBL" id="TGY08540.1"/>
    </source>
</evidence>
<feature type="repeat" description="TPR" evidence="3">
    <location>
        <begin position="294"/>
        <end position="327"/>
    </location>
</feature>